<dbReference type="EMBL" id="CP031778">
    <property type="protein sequence ID" value="QDZ77085.1"/>
    <property type="molecule type" value="Genomic_DNA"/>
</dbReference>
<dbReference type="Proteomes" id="UP000321735">
    <property type="component" value="Chromosome"/>
</dbReference>
<protein>
    <submittedName>
        <fullName evidence="1">Uncharacterized protein</fullName>
    </submittedName>
</protein>
<proteinExistence type="predicted"/>
<sequence length="98" mass="11509">MRGNSNYNGKRTWSNRWALSSYYSLPNFKGRYFKNLVIIEDDIHKLIHMTAPEKILKMLSLLRLSKRELTKMNKLRIQAGTTVIKVQKLDQVSKLTIL</sequence>
<accession>A0A9X7M1K7</accession>
<organism evidence="1 2">
    <name type="scientific">Bacillus cereus</name>
    <dbReference type="NCBI Taxonomy" id="1396"/>
    <lineage>
        <taxon>Bacteria</taxon>
        <taxon>Bacillati</taxon>
        <taxon>Bacillota</taxon>
        <taxon>Bacilli</taxon>
        <taxon>Bacillales</taxon>
        <taxon>Bacillaceae</taxon>
        <taxon>Bacillus</taxon>
        <taxon>Bacillus cereus group</taxon>
    </lineage>
</organism>
<dbReference type="AlphaFoldDB" id="A0A9X7M1K7"/>
<reference evidence="1 2" key="1">
    <citation type="journal article" date="2019" name="Ecotoxicol. Environ. Saf.">
        <title>Microbial characterization of heavy metal resistant bacterial strains isolated from an electroplating wastewater treatment plant.</title>
        <authorList>
            <person name="Cai X."/>
            <person name="Zheng X."/>
            <person name="Zhang D."/>
            <person name="Iqbal W."/>
            <person name="Liu C."/>
            <person name="Yang B."/>
            <person name="Zhao X."/>
            <person name="Lu X."/>
            <person name="Mao Y."/>
        </authorList>
    </citation>
    <scope>NUCLEOTIDE SEQUENCE [LARGE SCALE GENOMIC DNA]</scope>
    <source>
        <strain evidence="1 2">Co1-1</strain>
    </source>
</reference>
<evidence type="ECO:0000313" key="1">
    <source>
        <dbReference type="EMBL" id="QDZ77085.1"/>
    </source>
</evidence>
<gene>
    <name evidence="1" type="ORF">D0437_30540</name>
</gene>
<name>A0A9X7M1K7_BACCE</name>
<evidence type="ECO:0000313" key="2">
    <source>
        <dbReference type="Proteomes" id="UP000321735"/>
    </source>
</evidence>